<proteinExistence type="predicted"/>
<dbReference type="EMBL" id="QPMM01000011">
    <property type="protein sequence ID" value="RFS19956.1"/>
    <property type="molecule type" value="Genomic_DNA"/>
</dbReference>
<evidence type="ECO:0000313" key="2">
    <source>
        <dbReference type="Proteomes" id="UP000260644"/>
    </source>
</evidence>
<accession>A0A3E1Y5F0</accession>
<dbReference type="RefSeq" id="WP_116977517.1">
    <property type="nucleotide sequence ID" value="NZ_QPMM01000011.1"/>
</dbReference>
<protein>
    <submittedName>
        <fullName evidence="1">Uncharacterized protein</fullName>
    </submittedName>
</protein>
<keyword evidence="2" id="KW-1185">Reference proteome</keyword>
<dbReference type="OrthoDB" id="658024at2"/>
<dbReference type="AlphaFoldDB" id="A0A3E1Y5F0"/>
<organism evidence="1 2">
    <name type="scientific">Chitinophaga silvatica</name>
    <dbReference type="NCBI Taxonomy" id="2282649"/>
    <lineage>
        <taxon>Bacteria</taxon>
        <taxon>Pseudomonadati</taxon>
        <taxon>Bacteroidota</taxon>
        <taxon>Chitinophagia</taxon>
        <taxon>Chitinophagales</taxon>
        <taxon>Chitinophagaceae</taxon>
        <taxon>Chitinophaga</taxon>
    </lineage>
</organism>
<reference evidence="1 2" key="1">
    <citation type="submission" date="2018-07" db="EMBL/GenBank/DDBJ databases">
        <title>Chitinophaga K2CV101002-2 sp. nov., isolated from a monsoon evergreen broad-leaved forest soil.</title>
        <authorList>
            <person name="Lv Y."/>
        </authorList>
    </citation>
    <scope>NUCLEOTIDE SEQUENCE [LARGE SCALE GENOMIC DNA]</scope>
    <source>
        <strain evidence="1 2">GDMCC 1.1288</strain>
    </source>
</reference>
<sequence length="207" mass="24329">MGLDLYHCIPCVKEEDVTIFESFTLDELSDCPEFIDQHKNLITEIVEPEDYFTISIFSKSSDLEHYLDRYKKEENTIYLIGNFDNLVDEISKHETANNLRRDERFILTTTSKIGNPDIISTNINYPVGAIKKKVIYFKEIGYQRKGMEIRFYEDFTNCQPYFKKADVLKAATYVSRNNKERSELNEHFKTAFIDNFIEGTSIFFGSW</sequence>
<gene>
    <name evidence="1" type="ORF">DVR12_19695</name>
</gene>
<evidence type="ECO:0000313" key="1">
    <source>
        <dbReference type="EMBL" id="RFS19956.1"/>
    </source>
</evidence>
<comment type="caution">
    <text evidence="1">The sequence shown here is derived from an EMBL/GenBank/DDBJ whole genome shotgun (WGS) entry which is preliminary data.</text>
</comment>
<name>A0A3E1Y5F0_9BACT</name>
<dbReference type="Proteomes" id="UP000260644">
    <property type="component" value="Unassembled WGS sequence"/>
</dbReference>